<dbReference type="RefSeq" id="WP_318063211.1">
    <property type="nucleotide sequence ID" value="NZ_JAWONS010000099.1"/>
</dbReference>
<name>A0ABU4GHA3_9CLOT</name>
<dbReference type="EMBL" id="JAWONS010000099">
    <property type="protein sequence ID" value="MDW2796951.1"/>
    <property type="molecule type" value="Genomic_DNA"/>
</dbReference>
<proteinExistence type="predicted"/>
<gene>
    <name evidence="1" type="ORF">RZO55_05075</name>
</gene>
<keyword evidence="2" id="KW-1185">Reference proteome</keyword>
<protein>
    <submittedName>
        <fullName evidence="1">Uncharacterized protein</fullName>
    </submittedName>
</protein>
<sequence>MEKLQLNRTGFLTNYLISGPKETDFVNNETDDNQLRYEQHLRSLVADLSRTCPEEPVVLGQNSRLQMPWKYYYHYGNWFVDESTFYSTLKKVELDAVTEILVEEDLTVNAVVWSYAAVDVWCSGELVCRIEAPVYKPIQKKNMTLRLKKGKNKIYVSLQTLGVRDTRTLFGIQIMDHTDDICVVLPDEKQTDELVRTEQWLSSVNIKNSVMTYKGSAPDGTYLGYDSQSPDFAQVDIRREWQEISGKNQVTLNEEKPGVILVSVKKQNGTLTRKVENILAQKPEYSEFKDFEDNKKAIFRRIGEAEGLSRGDKFGFSISNILARKFLGMDGKRDIELLYETMDQIESRYDCSDFLVCGLVRYLKNYPVNEDLAKRAKEVLLNWRYWMDQKGSDAMCFWSENHSLMFYTCAMNAGEMYPDEYFPRADLNGRELFIEGRRKVEAWLADVEEHGFEEFLSTVYMCVTFAALLNVIDFSEDAISRRAVRITDRLLEMLCRHTFDGAVIAPMGRVYREVVHPFEQGAQALMNLINPEVPYSYGEGWLGFYASSSYQLPKDLTDLMEKPADTAYSTGNALIKLKKTSAYCMTSVQSPRQDEEFERWRNLTLDPDSDPSTCEYTKSLNERFHGTTCFEPGVYGYQQHMWYAALDKETDLFTNHPGGTCDSCSMRPGYWYGNGVMPALTQEENFLGAVYHIPNEHPIHFTHAYFPAPKFSETMISDHWLLGRKADGFAALWCSGILEPIDDQLFECEYRTYGDDIAYFCVCAGFQDFKSLEEFASYAKGLHPEFDGQQRILTAGPLKVRFTNNNDRTQYI</sequence>
<accession>A0ABU4GHA3</accession>
<dbReference type="Proteomes" id="UP001276854">
    <property type="component" value="Unassembled WGS sequence"/>
</dbReference>
<evidence type="ECO:0000313" key="1">
    <source>
        <dbReference type="EMBL" id="MDW2796951.1"/>
    </source>
</evidence>
<evidence type="ECO:0000313" key="2">
    <source>
        <dbReference type="Proteomes" id="UP001276854"/>
    </source>
</evidence>
<comment type="caution">
    <text evidence="1">The sequence shown here is derived from an EMBL/GenBank/DDBJ whole genome shotgun (WGS) entry which is preliminary data.</text>
</comment>
<organism evidence="1 2">
    <name type="scientific">Clostridium boliviensis</name>
    <dbReference type="NCBI Taxonomy" id="318465"/>
    <lineage>
        <taxon>Bacteria</taxon>
        <taxon>Bacillati</taxon>
        <taxon>Bacillota</taxon>
        <taxon>Clostridia</taxon>
        <taxon>Eubacteriales</taxon>
        <taxon>Clostridiaceae</taxon>
        <taxon>Clostridium</taxon>
    </lineage>
</organism>
<reference evidence="1 2" key="1">
    <citation type="submission" date="2023-10" db="EMBL/GenBank/DDBJ databases">
        <title>A novel Glycoside Hydrolase 43-Like Enzyme from Clostrdium boliviensis is an Endo-xylanase, and a Candidate for Xylooligosaccharides Production from Different Xylan Substrates.</title>
        <authorList>
            <person name="Alvarez M.T."/>
            <person name="Rocabado-Villegas L.R."/>
            <person name="Salas-Veizaga D.M."/>
            <person name="Linares-Pasten J.A."/>
            <person name="Gudmundsdottir E.E."/>
            <person name="Hreggvidsson G.O."/>
            <person name="Adlercreutz P."/>
            <person name="Nordberg Karlsson E."/>
        </authorList>
    </citation>
    <scope>NUCLEOTIDE SEQUENCE [LARGE SCALE GENOMIC DNA]</scope>
    <source>
        <strain evidence="1 2">E-1</strain>
    </source>
</reference>